<evidence type="ECO:0000313" key="3">
    <source>
        <dbReference type="EMBL" id="AHH01595.1"/>
    </source>
</evidence>
<gene>
    <name evidence="3" type="ORF">pv_28</name>
</gene>
<dbReference type="Proteomes" id="UP000202176">
    <property type="component" value="Segment"/>
</dbReference>
<dbReference type="GeneID" id="18266056"/>
<accession>W5SA05</accession>
<dbReference type="EMBL" id="KF740664">
    <property type="protein sequence ID" value="AHH01595.1"/>
    <property type="molecule type" value="Genomic_DNA"/>
</dbReference>
<evidence type="ECO:0000256" key="1">
    <source>
        <dbReference type="SAM" id="Coils"/>
    </source>
</evidence>
<keyword evidence="4" id="KW-1185">Reference proteome</keyword>
<dbReference type="OrthoDB" id="39462at10239"/>
<sequence>MQTSEISKVDLKRLKDLFTKAKERIASNLEDFYETAKELEQELDLFSLKSETLNNGKTIVPRIGFLAQYDFEHDEHLQVVSQGILKMKKFSNHDELKNSLAGARIAVIPDDDEEDESNKMEYVKLPHQVFIPDFENEELEDYIEAGELSLPVVIVTVMMKPFVSSDSDESDDSSETDSEELEETTTSLEGSKTPSAH</sequence>
<dbReference type="KEGG" id="vg:18266056"/>
<organism evidence="3 4">
    <name type="scientific">Pithovirus sibericum</name>
    <dbReference type="NCBI Taxonomy" id="1450746"/>
    <lineage>
        <taxon>Viruses</taxon>
        <taxon>Pithoviruses</taxon>
        <taxon>Orthopithovirinae</taxon>
        <taxon>Alphapithovirus</taxon>
        <taxon>Alphapithovirus sibericum</taxon>
    </lineage>
</organism>
<feature type="compositionally biased region" description="Acidic residues" evidence="2">
    <location>
        <begin position="166"/>
        <end position="183"/>
    </location>
</feature>
<name>W5SA05_9VIRU</name>
<keyword evidence="1" id="KW-0175">Coiled coil</keyword>
<evidence type="ECO:0000313" key="4">
    <source>
        <dbReference type="Proteomes" id="UP000202176"/>
    </source>
</evidence>
<feature type="coiled-coil region" evidence="1">
    <location>
        <begin position="22"/>
        <end position="49"/>
    </location>
</feature>
<dbReference type="RefSeq" id="YP_009000930.1">
    <property type="nucleotide sequence ID" value="NC_023423.1"/>
</dbReference>
<feature type="region of interest" description="Disordered" evidence="2">
    <location>
        <begin position="164"/>
        <end position="197"/>
    </location>
</feature>
<evidence type="ECO:0000256" key="2">
    <source>
        <dbReference type="SAM" id="MobiDB-lite"/>
    </source>
</evidence>
<protein>
    <submittedName>
        <fullName evidence="3">Uncharacterized protein</fullName>
    </submittedName>
</protein>
<reference evidence="3 4" key="1">
    <citation type="journal article" date="2014" name="Proc. Natl. Acad. Sci. U.S.A.">
        <title>Thirty-thousand-year-old distant relative of giant icosahedral DNA viruses with a pandoravirus morphology.</title>
        <authorList>
            <person name="Legendre M."/>
            <person name="Bartoli J."/>
            <person name="Shmakova L."/>
            <person name="Jeudy S."/>
            <person name="Labadie K."/>
            <person name="Adrait A."/>
            <person name="Lescot M."/>
            <person name="Poirot O."/>
            <person name="Bertaux L."/>
            <person name="Bruley C."/>
            <person name="Coute Y."/>
            <person name="Rivkina E."/>
            <person name="Abergel C."/>
            <person name="Claverie J.M."/>
        </authorList>
    </citation>
    <scope>NUCLEOTIDE SEQUENCE [LARGE SCALE GENOMIC DNA]</scope>
    <source>
        <strain evidence="3">P1084-T</strain>
    </source>
</reference>
<proteinExistence type="predicted"/>